<dbReference type="EMBL" id="BGPR01053906">
    <property type="protein sequence ID" value="GBO30706.1"/>
    <property type="molecule type" value="Genomic_DNA"/>
</dbReference>
<sequence length="49" mass="5674">MSFLRTVEYNLLRRVQRARESLDERSQPEMPPTGLGEPEQSASNKWLIG</sequence>
<organism evidence="2 3">
    <name type="scientific">Araneus ventricosus</name>
    <name type="common">Orbweaver spider</name>
    <name type="synonym">Epeira ventricosa</name>
    <dbReference type="NCBI Taxonomy" id="182803"/>
    <lineage>
        <taxon>Eukaryota</taxon>
        <taxon>Metazoa</taxon>
        <taxon>Ecdysozoa</taxon>
        <taxon>Arthropoda</taxon>
        <taxon>Chelicerata</taxon>
        <taxon>Arachnida</taxon>
        <taxon>Araneae</taxon>
        <taxon>Araneomorphae</taxon>
        <taxon>Entelegynae</taxon>
        <taxon>Araneoidea</taxon>
        <taxon>Araneidae</taxon>
        <taxon>Araneus</taxon>
    </lineage>
</organism>
<name>A0A4Y2W2D0_ARAVE</name>
<keyword evidence="3" id="KW-1185">Reference proteome</keyword>
<dbReference type="Proteomes" id="UP000499080">
    <property type="component" value="Unassembled WGS sequence"/>
</dbReference>
<evidence type="ECO:0000256" key="1">
    <source>
        <dbReference type="SAM" id="MobiDB-lite"/>
    </source>
</evidence>
<reference evidence="2 3" key="1">
    <citation type="journal article" date="2019" name="Sci. Rep.">
        <title>Orb-weaving spider Araneus ventricosus genome elucidates the spidroin gene catalogue.</title>
        <authorList>
            <person name="Kono N."/>
            <person name="Nakamura H."/>
            <person name="Ohtoshi R."/>
            <person name="Moran D.A.P."/>
            <person name="Shinohara A."/>
            <person name="Yoshida Y."/>
            <person name="Fujiwara M."/>
            <person name="Mori M."/>
            <person name="Tomita M."/>
            <person name="Arakawa K."/>
        </authorList>
    </citation>
    <scope>NUCLEOTIDE SEQUENCE [LARGE SCALE GENOMIC DNA]</scope>
</reference>
<gene>
    <name evidence="2" type="ORF">AVEN_101266_1</name>
</gene>
<feature type="non-terminal residue" evidence="2">
    <location>
        <position position="49"/>
    </location>
</feature>
<feature type="compositionally biased region" description="Polar residues" evidence="1">
    <location>
        <begin position="40"/>
        <end position="49"/>
    </location>
</feature>
<protein>
    <submittedName>
        <fullName evidence="2">Uncharacterized protein</fullName>
    </submittedName>
</protein>
<dbReference type="AlphaFoldDB" id="A0A4Y2W2D0"/>
<comment type="caution">
    <text evidence="2">The sequence shown here is derived from an EMBL/GenBank/DDBJ whole genome shotgun (WGS) entry which is preliminary data.</text>
</comment>
<feature type="compositionally biased region" description="Basic and acidic residues" evidence="1">
    <location>
        <begin position="18"/>
        <end position="27"/>
    </location>
</feature>
<accession>A0A4Y2W2D0</accession>
<evidence type="ECO:0000313" key="3">
    <source>
        <dbReference type="Proteomes" id="UP000499080"/>
    </source>
</evidence>
<feature type="region of interest" description="Disordered" evidence="1">
    <location>
        <begin position="18"/>
        <end position="49"/>
    </location>
</feature>
<proteinExistence type="predicted"/>
<evidence type="ECO:0000313" key="2">
    <source>
        <dbReference type="EMBL" id="GBO30706.1"/>
    </source>
</evidence>